<name>A0ACB9JEQ4_9ASTR</name>
<proteinExistence type="predicted"/>
<protein>
    <submittedName>
        <fullName evidence="1">Uncharacterized protein</fullName>
    </submittedName>
</protein>
<keyword evidence="2" id="KW-1185">Reference proteome</keyword>
<reference evidence="1 2" key="2">
    <citation type="journal article" date="2022" name="Mol. Ecol. Resour.">
        <title>The genomes of chicory, endive, great burdock and yacon provide insights into Asteraceae paleo-polyploidization history and plant inulin production.</title>
        <authorList>
            <person name="Fan W."/>
            <person name="Wang S."/>
            <person name="Wang H."/>
            <person name="Wang A."/>
            <person name="Jiang F."/>
            <person name="Liu H."/>
            <person name="Zhao H."/>
            <person name="Xu D."/>
            <person name="Zhang Y."/>
        </authorList>
    </citation>
    <scope>NUCLEOTIDE SEQUENCE [LARGE SCALE GENOMIC DNA]</scope>
    <source>
        <strain evidence="2">cv. Yunnan</strain>
        <tissue evidence="1">Leaves</tissue>
    </source>
</reference>
<evidence type="ECO:0000313" key="1">
    <source>
        <dbReference type="EMBL" id="KAI3818804.1"/>
    </source>
</evidence>
<sequence length="133" mass="14862">MFARGPPEERWQEVKGRRNPRDGEARRKEKDQETKESRVPFPSGRRRPLFGSGESATKDPLLFPSCRGEKSFRDALLKDPAASPSEKVIVVLDSTIALSNFFESVGGENSGLKTLRTLNILALEAGIRDMVFQ</sequence>
<dbReference type="Proteomes" id="UP001056120">
    <property type="component" value="Linkage Group LG04"/>
</dbReference>
<dbReference type="EMBL" id="CM042021">
    <property type="protein sequence ID" value="KAI3818804.1"/>
    <property type="molecule type" value="Genomic_DNA"/>
</dbReference>
<organism evidence="1 2">
    <name type="scientific">Smallanthus sonchifolius</name>
    <dbReference type="NCBI Taxonomy" id="185202"/>
    <lineage>
        <taxon>Eukaryota</taxon>
        <taxon>Viridiplantae</taxon>
        <taxon>Streptophyta</taxon>
        <taxon>Embryophyta</taxon>
        <taxon>Tracheophyta</taxon>
        <taxon>Spermatophyta</taxon>
        <taxon>Magnoliopsida</taxon>
        <taxon>eudicotyledons</taxon>
        <taxon>Gunneridae</taxon>
        <taxon>Pentapetalae</taxon>
        <taxon>asterids</taxon>
        <taxon>campanulids</taxon>
        <taxon>Asterales</taxon>
        <taxon>Asteraceae</taxon>
        <taxon>Asteroideae</taxon>
        <taxon>Heliantheae alliance</taxon>
        <taxon>Millerieae</taxon>
        <taxon>Smallanthus</taxon>
    </lineage>
</organism>
<accession>A0ACB9JEQ4</accession>
<reference evidence="2" key="1">
    <citation type="journal article" date="2022" name="Mol. Ecol. Resour.">
        <title>The genomes of chicory, endive, great burdock and yacon provide insights into Asteraceae palaeo-polyploidization history and plant inulin production.</title>
        <authorList>
            <person name="Fan W."/>
            <person name="Wang S."/>
            <person name="Wang H."/>
            <person name="Wang A."/>
            <person name="Jiang F."/>
            <person name="Liu H."/>
            <person name="Zhao H."/>
            <person name="Xu D."/>
            <person name="Zhang Y."/>
        </authorList>
    </citation>
    <scope>NUCLEOTIDE SEQUENCE [LARGE SCALE GENOMIC DNA]</scope>
    <source>
        <strain evidence="2">cv. Yunnan</strain>
    </source>
</reference>
<comment type="caution">
    <text evidence="1">The sequence shown here is derived from an EMBL/GenBank/DDBJ whole genome shotgun (WGS) entry which is preliminary data.</text>
</comment>
<evidence type="ECO:0000313" key="2">
    <source>
        <dbReference type="Proteomes" id="UP001056120"/>
    </source>
</evidence>
<gene>
    <name evidence="1" type="ORF">L1987_12622</name>
</gene>